<proteinExistence type="predicted"/>
<dbReference type="Proteomes" id="UP000094336">
    <property type="component" value="Unassembled WGS sequence"/>
</dbReference>
<organism evidence="7 8">
    <name type="scientific">Babjeviella inositovora NRRL Y-12698</name>
    <dbReference type="NCBI Taxonomy" id="984486"/>
    <lineage>
        <taxon>Eukaryota</taxon>
        <taxon>Fungi</taxon>
        <taxon>Dikarya</taxon>
        <taxon>Ascomycota</taxon>
        <taxon>Saccharomycotina</taxon>
        <taxon>Pichiomycetes</taxon>
        <taxon>Serinales incertae sedis</taxon>
        <taxon>Babjeviella</taxon>
    </lineage>
</organism>
<dbReference type="AlphaFoldDB" id="A0A1E3QH78"/>
<dbReference type="InterPro" id="IPR001683">
    <property type="entry name" value="PX_dom"/>
</dbReference>
<dbReference type="EMBL" id="KV454443">
    <property type="protein sequence ID" value="ODQ77041.1"/>
    <property type="molecule type" value="Genomic_DNA"/>
</dbReference>
<evidence type="ECO:0000313" key="8">
    <source>
        <dbReference type="Proteomes" id="UP000094336"/>
    </source>
</evidence>
<evidence type="ECO:0000256" key="1">
    <source>
        <dbReference type="ARBA" id="ARBA00022443"/>
    </source>
</evidence>
<dbReference type="InterPro" id="IPR035550">
    <property type="entry name" value="Bem1/Scd2_PX"/>
</dbReference>
<dbReference type="InterPro" id="IPR035548">
    <property type="entry name" value="Bem1/Scd2_SH3_1"/>
</dbReference>
<dbReference type="InterPro" id="IPR036028">
    <property type="entry name" value="SH3-like_dom_sf"/>
</dbReference>
<feature type="domain" description="SH3" evidence="5">
    <location>
        <begin position="130"/>
        <end position="192"/>
    </location>
</feature>
<dbReference type="GO" id="GO:0045185">
    <property type="term" value="P:maintenance of protein location"/>
    <property type="evidence" value="ECO:0007669"/>
    <property type="project" value="EnsemblFungi"/>
</dbReference>
<sequence>MKTFKRTLKGDKHHSGESFGKGSATLSPKSSASGKGGLYSPTKVVKALYDYQPQGPGELPFTKGDFFHVVNEDDEDWYEVSNPATNLRGMVPIVYFEVFGRSRPAQTSPQKSPGLVSRLASTNASNNSGLGTLYAKVMYDFHAERPEELDVSAGENLIICAHHEQDWFIAKPIGRLGGPGLVPVGFVQVNDLVNGAADLSPVEVIIQKYNLPTVREWKEKNAKYKASSIPLGDPLAKVPESPRMGEQTRGEPSGHVTSPQTRTPSLARIYVVDVSVESFALHNDKYWYLVKPTMSNGVVRSLCRYYEDFFDFQIKLLDTFPDEAGKTVGVKRILPFIPGPLMTVNESISAQRRNDFDVYVKKLISLPTHVAKSELVVDLFALRDGDREFAPDQDYFELPNPQANAHASNAQNENRISDRNSHSQRSIGRALTYQQDRLSQYLDVDRNSRISMLNGASPHNSLPARNSHPGPAGSPPPLTKKTKVKVYFEDDIYALLVAPLTTLTAIKSDIAERIGLEGDVEIHVKDRYDADPNDGLVADDELLRAVLAGDKVKLVIVEK</sequence>
<feature type="compositionally biased region" description="Polar residues" evidence="4">
    <location>
        <begin position="401"/>
        <end position="414"/>
    </location>
</feature>
<dbReference type="Gene3D" id="3.30.1520.10">
    <property type="entry name" value="Phox-like domain"/>
    <property type="match status" value="1"/>
</dbReference>
<dbReference type="PROSITE" id="PS50002">
    <property type="entry name" value="SH3"/>
    <property type="match status" value="2"/>
</dbReference>
<feature type="region of interest" description="Disordered" evidence="4">
    <location>
        <begin position="1"/>
        <end position="36"/>
    </location>
</feature>
<evidence type="ECO:0000256" key="3">
    <source>
        <dbReference type="PROSITE-ProRule" id="PRU00192"/>
    </source>
</evidence>
<evidence type="ECO:0000313" key="7">
    <source>
        <dbReference type="EMBL" id="ODQ77041.1"/>
    </source>
</evidence>
<feature type="region of interest" description="Disordered" evidence="4">
    <location>
        <begin position="233"/>
        <end position="261"/>
    </location>
</feature>
<keyword evidence="1 3" id="KW-0728">SH3 domain</keyword>
<feature type="domain" description="PX" evidence="6">
    <location>
        <begin position="266"/>
        <end position="387"/>
    </location>
</feature>
<dbReference type="GO" id="GO:0000131">
    <property type="term" value="C:incipient cellular bud site"/>
    <property type="evidence" value="ECO:0007669"/>
    <property type="project" value="EnsemblFungi"/>
</dbReference>
<dbReference type="SUPFAM" id="SSF54277">
    <property type="entry name" value="CAD &amp; PB1 domains"/>
    <property type="match status" value="1"/>
</dbReference>
<dbReference type="InterPro" id="IPR035549">
    <property type="entry name" value="Bem1/Scd2_SH3_2"/>
</dbReference>
<dbReference type="GO" id="GO:0000753">
    <property type="term" value="P:cell morphogenesis involved in conjugation with cellular fusion"/>
    <property type="evidence" value="ECO:0007669"/>
    <property type="project" value="EnsemblFungi"/>
</dbReference>
<dbReference type="RefSeq" id="XP_018982369.1">
    <property type="nucleotide sequence ID" value="XM_019130091.1"/>
</dbReference>
<dbReference type="CDD" id="cd06890">
    <property type="entry name" value="PX_Bem1p"/>
    <property type="match status" value="1"/>
</dbReference>
<dbReference type="Gene3D" id="2.30.30.40">
    <property type="entry name" value="SH3 Domains"/>
    <property type="match status" value="2"/>
</dbReference>
<evidence type="ECO:0000259" key="6">
    <source>
        <dbReference type="PROSITE" id="PS50195"/>
    </source>
</evidence>
<dbReference type="OrthoDB" id="548867at2759"/>
<keyword evidence="2" id="KW-0677">Repeat</keyword>
<evidence type="ECO:0000259" key="5">
    <source>
        <dbReference type="PROSITE" id="PS50002"/>
    </source>
</evidence>
<dbReference type="CDD" id="cd11879">
    <property type="entry name" value="SH3_Bem1p_2"/>
    <property type="match status" value="1"/>
</dbReference>
<dbReference type="STRING" id="984486.A0A1E3QH78"/>
<dbReference type="Pfam" id="PF00787">
    <property type="entry name" value="PX"/>
    <property type="match status" value="1"/>
</dbReference>
<dbReference type="Gene3D" id="3.10.20.90">
    <property type="entry name" value="Phosphatidylinositol 3-kinase Catalytic Subunit, Chain A, domain 1"/>
    <property type="match status" value="1"/>
</dbReference>
<dbReference type="GO" id="GO:0061191">
    <property type="term" value="P:positive regulation of vacuole fusion, non-autophagic"/>
    <property type="evidence" value="ECO:0007669"/>
    <property type="project" value="EnsemblFungi"/>
</dbReference>
<evidence type="ECO:0000256" key="2">
    <source>
        <dbReference type="ARBA" id="ARBA00022737"/>
    </source>
</evidence>
<dbReference type="GO" id="GO:0005935">
    <property type="term" value="C:cellular bud neck"/>
    <property type="evidence" value="ECO:0007669"/>
    <property type="project" value="EnsemblFungi"/>
</dbReference>
<name>A0A1E3QH78_9ASCO</name>
<dbReference type="GO" id="GO:0120157">
    <property type="term" value="C:PAR polarity complex"/>
    <property type="evidence" value="ECO:0007669"/>
    <property type="project" value="EnsemblFungi"/>
</dbReference>
<dbReference type="SUPFAM" id="SSF64268">
    <property type="entry name" value="PX domain"/>
    <property type="match status" value="1"/>
</dbReference>
<dbReference type="Pfam" id="PF00018">
    <property type="entry name" value="SH3_1"/>
    <property type="match status" value="2"/>
</dbReference>
<feature type="region of interest" description="Disordered" evidence="4">
    <location>
        <begin position="452"/>
        <end position="478"/>
    </location>
</feature>
<dbReference type="GeneID" id="30147944"/>
<dbReference type="GO" id="GO:0032266">
    <property type="term" value="F:phosphatidylinositol-3-phosphate binding"/>
    <property type="evidence" value="ECO:0007669"/>
    <property type="project" value="EnsemblFungi"/>
</dbReference>
<dbReference type="GO" id="GO:0060090">
    <property type="term" value="F:molecular adaptor activity"/>
    <property type="evidence" value="ECO:0007669"/>
    <property type="project" value="EnsemblFungi"/>
</dbReference>
<evidence type="ECO:0008006" key="9">
    <source>
        <dbReference type="Google" id="ProtNLM"/>
    </source>
</evidence>
<dbReference type="GO" id="GO:0005938">
    <property type="term" value="C:cell cortex"/>
    <property type="evidence" value="ECO:0007669"/>
    <property type="project" value="EnsemblFungi"/>
</dbReference>
<reference evidence="8" key="1">
    <citation type="submission" date="2016-05" db="EMBL/GenBank/DDBJ databases">
        <title>Comparative genomics of biotechnologically important yeasts.</title>
        <authorList>
            <consortium name="DOE Joint Genome Institute"/>
            <person name="Riley R."/>
            <person name="Haridas S."/>
            <person name="Wolfe K.H."/>
            <person name="Lopes M.R."/>
            <person name="Hittinger C.T."/>
            <person name="Goker M."/>
            <person name="Salamov A."/>
            <person name="Wisecaver J."/>
            <person name="Long T.M."/>
            <person name="Aerts A.L."/>
            <person name="Barry K."/>
            <person name="Choi C."/>
            <person name="Clum A."/>
            <person name="Coughlan A.Y."/>
            <person name="Deshpande S."/>
            <person name="Douglass A.P."/>
            <person name="Hanson S.J."/>
            <person name="Klenk H.-P."/>
            <person name="Labutti K."/>
            <person name="Lapidus A."/>
            <person name="Lindquist E."/>
            <person name="Lipzen A."/>
            <person name="Meier-Kolthoff J.P."/>
            <person name="Ohm R.A."/>
            <person name="Otillar R.P."/>
            <person name="Pangilinan J."/>
            <person name="Peng Y."/>
            <person name="Rokas A."/>
            <person name="Rosa C.A."/>
            <person name="Scheuner C."/>
            <person name="Sibirny A.A."/>
            <person name="Slot J.C."/>
            <person name="Stielow J.B."/>
            <person name="Sun H."/>
            <person name="Kurtzman C.P."/>
            <person name="Blackwell M."/>
            <person name="Grigoriev I.V."/>
            <person name="Jeffries T.W."/>
        </authorList>
    </citation>
    <scope>NUCLEOTIDE SEQUENCE [LARGE SCALE GENOMIC DNA]</scope>
    <source>
        <strain evidence="8">NRRL Y-12698</strain>
    </source>
</reference>
<dbReference type="InterPro" id="IPR001452">
    <property type="entry name" value="SH3_domain"/>
</dbReference>
<dbReference type="PANTHER" id="PTHR15706:SF2">
    <property type="entry name" value="SH3 AND PX DOMAIN-CONTAINING PROTEIN 2A"/>
    <property type="match status" value="1"/>
</dbReference>
<feature type="domain" description="SH3" evidence="5">
    <location>
        <begin position="40"/>
        <end position="101"/>
    </location>
</feature>
<keyword evidence="8" id="KW-1185">Reference proteome</keyword>
<dbReference type="SMART" id="SM00326">
    <property type="entry name" value="SH3"/>
    <property type="match status" value="2"/>
</dbReference>
<dbReference type="InterPro" id="IPR036871">
    <property type="entry name" value="PX_dom_sf"/>
</dbReference>
<dbReference type="GO" id="GO:0005934">
    <property type="term" value="C:cellular bud tip"/>
    <property type="evidence" value="ECO:0007669"/>
    <property type="project" value="EnsemblFungi"/>
</dbReference>
<gene>
    <name evidence="7" type="ORF">BABINDRAFT_163773</name>
</gene>
<feature type="compositionally biased region" description="Polar residues" evidence="4">
    <location>
        <begin position="24"/>
        <end position="33"/>
    </location>
</feature>
<dbReference type="PROSITE" id="PS50195">
    <property type="entry name" value="PX"/>
    <property type="match status" value="1"/>
</dbReference>
<dbReference type="InterPro" id="IPR051228">
    <property type="entry name" value="NADPH_Oxidase/PX-Domain"/>
</dbReference>
<protein>
    <recommendedName>
        <fullName evidence="9">Bud emergence protein 1</fullName>
    </recommendedName>
</protein>
<dbReference type="SUPFAM" id="SSF50044">
    <property type="entry name" value="SH3-domain"/>
    <property type="match status" value="2"/>
</dbReference>
<dbReference type="PANTHER" id="PTHR15706">
    <property type="entry name" value="SH3 MULTIPLE DOMAIN"/>
    <property type="match status" value="1"/>
</dbReference>
<accession>A0A1E3QH78</accession>
<dbReference type="CDD" id="cd11878">
    <property type="entry name" value="SH3_Bem1p_1"/>
    <property type="match status" value="1"/>
</dbReference>
<feature type="region of interest" description="Disordered" evidence="4">
    <location>
        <begin position="392"/>
        <end position="426"/>
    </location>
</feature>
<evidence type="ECO:0000256" key="4">
    <source>
        <dbReference type="SAM" id="MobiDB-lite"/>
    </source>
</evidence>
<dbReference type="SMART" id="SM00312">
    <property type="entry name" value="PX"/>
    <property type="match status" value="1"/>
</dbReference>